<reference evidence="2" key="1">
    <citation type="submission" date="2021-12" db="EMBL/GenBank/DDBJ databases">
        <authorList>
            <person name="Zaccaron A."/>
            <person name="Stergiopoulos I."/>
        </authorList>
    </citation>
    <scope>NUCLEOTIDE SEQUENCE</scope>
    <source>
        <strain evidence="2">Race5_Kim</strain>
    </source>
</reference>
<feature type="region of interest" description="Disordered" evidence="1">
    <location>
        <begin position="82"/>
        <end position="168"/>
    </location>
</feature>
<dbReference type="EMBL" id="CP090173">
    <property type="protein sequence ID" value="UJO23969.1"/>
    <property type="molecule type" value="Genomic_DNA"/>
</dbReference>
<gene>
    <name evidence="2" type="ORF">CLAFUR5_13007</name>
</gene>
<feature type="compositionally biased region" description="Polar residues" evidence="1">
    <location>
        <begin position="132"/>
        <end position="143"/>
    </location>
</feature>
<accession>A0A9Q8PJU1</accession>
<dbReference type="RefSeq" id="XP_047768335.1">
    <property type="nucleotide sequence ID" value="XM_047912155.1"/>
</dbReference>
<protein>
    <submittedName>
        <fullName evidence="2">Uncharacterized protein</fullName>
    </submittedName>
</protein>
<feature type="compositionally biased region" description="Basic and acidic residues" evidence="1">
    <location>
        <begin position="96"/>
        <end position="108"/>
    </location>
</feature>
<feature type="compositionally biased region" description="Acidic residues" evidence="1">
    <location>
        <begin position="157"/>
        <end position="168"/>
    </location>
</feature>
<evidence type="ECO:0000313" key="2">
    <source>
        <dbReference type="EMBL" id="UJO23969.1"/>
    </source>
</evidence>
<dbReference type="AlphaFoldDB" id="A0A9Q8PJU1"/>
<keyword evidence="3" id="KW-1185">Reference proteome</keyword>
<proteinExistence type="predicted"/>
<evidence type="ECO:0000256" key="1">
    <source>
        <dbReference type="SAM" id="MobiDB-lite"/>
    </source>
</evidence>
<dbReference type="Proteomes" id="UP000756132">
    <property type="component" value="Chromosome 11"/>
</dbReference>
<dbReference type="KEGG" id="ffu:CLAFUR5_13007"/>
<evidence type="ECO:0000313" key="3">
    <source>
        <dbReference type="Proteomes" id="UP000756132"/>
    </source>
</evidence>
<sequence>MADAIVEAYSGSEAVRRLRKLLAYAINRHIGQFRGAKTDYADFWAAMAAFPELEKDLGSTKANENPAPLALRQADQVKINESKADRRARKTANRLAMREAKNKAENKAKNKANNKAKTKAKNGGTDGGARASQGQALATQSTLREVDNDYESSVAGDDNDEAGLDVEDMDGISFDNVVERRTRGRTVTRYPR</sequence>
<reference evidence="2" key="2">
    <citation type="journal article" date="2022" name="Microb. Genom.">
        <title>A chromosome-scale genome assembly of the tomato pathogen Cladosporium fulvum reveals a compartmentalized genome architecture and the presence of a dispensable chromosome.</title>
        <authorList>
            <person name="Zaccaron A.Z."/>
            <person name="Chen L.H."/>
            <person name="Samaras A."/>
            <person name="Stergiopoulos I."/>
        </authorList>
    </citation>
    <scope>NUCLEOTIDE SEQUENCE</scope>
    <source>
        <strain evidence="2">Race5_Kim</strain>
    </source>
</reference>
<name>A0A9Q8PJU1_PASFU</name>
<feature type="compositionally biased region" description="Basic residues" evidence="1">
    <location>
        <begin position="109"/>
        <end position="120"/>
    </location>
</feature>
<organism evidence="2 3">
    <name type="scientific">Passalora fulva</name>
    <name type="common">Tomato leaf mold</name>
    <name type="synonym">Cladosporium fulvum</name>
    <dbReference type="NCBI Taxonomy" id="5499"/>
    <lineage>
        <taxon>Eukaryota</taxon>
        <taxon>Fungi</taxon>
        <taxon>Dikarya</taxon>
        <taxon>Ascomycota</taxon>
        <taxon>Pezizomycotina</taxon>
        <taxon>Dothideomycetes</taxon>
        <taxon>Dothideomycetidae</taxon>
        <taxon>Mycosphaerellales</taxon>
        <taxon>Mycosphaerellaceae</taxon>
        <taxon>Fulvia</taxon>
    </lineage>
</organism>
<dbReference type="GeneID" id="71992885"/>